<proteinExistence type="predicted"/>
<reference evidence="2" key="2">
    <citation type="submission" date="2020-09" db="EMBL/GenBank/DDBJ databases">
        <authorList>
            <person name="Sun Q."/>
            <person name="Zhou Y."/>
        </authorList>
    </citation>
    <scope>NUCLEOTIDE SEQUENCE</scope>
    <source>
        <strain evidence="2">CGMCC 1.15448</strain>
    </source>
</reference>
<dbReference type="EMBL" id="BMJC01000004">
    <property type="protein sequence ID" value="GGB14391.1"/>
    <property type="molecule type" value="Genomic_DNA"/>
</dbReference>
<evidence type="ECO:0000313" key="2">
    <source>
        <dbReference type="EMBL" id="GGB14391.1"/>
    </source>
</evidence>
<protein>
    <recommendedName>
        <fullName evidence="1">Secretion system C-terminal sorting domain-containing protein</fullName>
    </recommendedName>
</protein>
<dbReference type="Pfam" id="PF18962">
    <property type="entry name" value="Por_Secre_tail"/>
    <property type="match status" value="1"/>
</dbReference>
<reference evidence="2" key="1">
    <citation type="journal article" date="2014" name="Int. J. Syst. Evol. Microbiol.">
        <title>Complete genome sequence of Corynebacterium casei LMG S-19264T (=DSM 44701T), isolated from a smear-ripened cheese.</title>
        <authorList>
            <consortium name="US DOE Joint Genome Institute (JGI-PGF)"/>
            <person name="Walter F."/>
            <person name="Albersmeier A."/>
            <person name="Kalinowski J."/>
            <person name="Ruckert C."/>
        </authorList>
    </citation>
    <scope>NUCLEOTIDE SEQUENCE</scope>
    <source>
        <strain evidence="2">CGMCC 1.15448</strain>
    </source>
</reference>
<gene>
    <name evidence="2" type="ORF">GCM10011511_42750</name>
</gene>
<sequence length="786" mass="83767">MKTTLPASPVLRRIGGAFILILLFHSFAHAQATAMIKFGNSYVNLSKKTVGGPVGPGDTLEIRVDFYINRNYNSATGNTGKIFKVRYYDSLPTHTAILPGSSLMMISNEGLIMRSYTQASDGDQGTYNAAPGYPGGYQIRINMGAGSGAPAGIQPMDTTNTTGAGTITAGTTTPLFSAGSIITTAFRVVVTGAYGDTITLGPGKVCYRLTSTATSDTMLNAMQYKILIQKPSSLCANSSSTNFAAEFGGTFGTGVGRNRSTPPSFLIPNYTYLPNSSTSISINDGYYAIVNNTSPTSSTFPNANRQPTCGGATGVLACSNREFGGFWFIGGDHTGTTTAAGNPPPDSNTNAGYMLLVNSDLATSEAYHQVISGLCPNTYYQFSAWFKNVCPNCGIDTSGHAEYTPGVLPNNTLVVDGIDRISTGNLDTVGWQQRGFILLTGATQTSITISIRSNACGGGGNDWALDDIALSTCPPDLTLTPDKPDTLCQGADDSIKFKISAFVNNYTQWMMQQSTDGGVTWTTPGLDTLGRAASGTVTPVYDASSGFYLDTVTRYYRVSSTATVTIYRLIVASTVANLTANGCFYTTNQPKYVNGTNCQVALPTTILSFRGQVREGLGNLQWTTSNEVENLVYNVMRSDDGVHFTAIATVPAIAGSGGGAAYVFNDPKPVGLQTYYRIDMVAASVHRSSNIVLLSNSNLQFEVRSILNPFTDHINIELTAPADGVASISLTDMYGRYIRRIRQPVTQGLNSFTIYDLRSLPSGTYALQLQVGDQMISKKLVKVINL</sequence>
<dbReference type="RefSeq" id="WP_188935563.1">
    <property type="nucleotide sequence ID" value="NZ_BMJC01000004.1"/>
</dbReference>
<evidence type="ECO:0000259" key="1">
    <source>
        <dbReference type="Pfam" id="PF18962"/>
    </source>
</evidence>
<dbReference type="Proteomes" id="UP000607559">
    <property type="component" value="Unassembled WGS sequence"/>
</dbReference>
<feature type="domain" description="Secretion system C-terminal sorting" evidence="1">
    <location>
        <begin position="708"/>
        <end position="781"/>
    </location>
</feature>
<dbReference type="NCBIfam" id="TIGR04183">
    <property type="entry name" value="Por_Secre_tail"/>
    <property type="match status" value="1"/>
</dbReference>
<keyword evidence="3" id="KW-1185">Reference proteome</keyword>
<organism evidence="2 3">
    <name type="scientific">Puia dinghuensis</name>
    <dbReference type="NCBI Taxonomy" id="1792502"/>
    <lineage>
        <taxon>Bacteria</taxon>
        <taxon>Pseudomonadati</taxon>
        <taxon>Bacteroidota</taxon>
        <taxon>Chitinophagia</taxon>
        <taxon>Chitinophagales</taxon>
        <taxon>Chitinophagaceae</taxon>
        <taxon>Puia</taxon>
    </lineage>
</organism>
<evidence type="ECO:0000313" key="3">
    <source>
        <dbReference type="Proteomes" id="UP000607559"/>
    </source>
</evidence>
<comment type="caution">
    <text evidence="2">The sequence shown here is derived from an EMBL/GenBank/DDBJ whole genome shotgun (WGS) entry which is preliminary data.</text>
</comment>
<name>A0A8J2UGL8_9BACT</name>
<dbReference type="AlphaFoldDB" id="A0A8J2UGL8"/>
<dbReference type="InterPro" id="IPR026444">
    <property type="entry name" value="Secre_tail"/>
</dbReference>
<accession>A0A8J2UGL8</accession>